<reference evidence="13 14" key="1">
    <citation type="journal article" date="2017" name="Gigascience">
        <title>Genome sequence of the small brown planthopper, Laodelphax striatellus.</title>
        <authorList>
            <person name="Zhu J."/>
            <person name="Jiang F."/>
            <person name="Wang X."/>
            <person name="Yang P."/>
            <person name="Bao Y."/>
            <person name="Zhao W."/>
            <person name="Wang W."/>
            <person name="Lu H."/>
            <person name="Wang Q."/>
            <person name="Cui N."/>
            <person name="Li J."/>
            <person name="Chen X."/>
            <person name="Luo L."/>
            <person name="Yu J."/>
            <person name="Kang L."/>
            <person name="Cui F."/>
        </authorList>
    </citation>
    <scope>NUCLEOTIDE SEQUENCE [LARGE SCALE GENOMIC DNA]</scope>
    <source>
        <strain evidence="13">Lst14</strain>
    </source>
</reference>
<keyword evidence="6" id="KW-0256">Endoplasmic reticulum</keyword>
<protein>
    <recommendedName>
        <fullName evidence="15">UDP-glucuronosyltransferase</fullName>
    </recommendedName>
</protein>
<feature type="signal peptide" evidence="12">
    <location>
        <begin position="1"/>
        <end position="25"/>
    </location>
</feature>
<keyword evidence="3" id="KW-0328">Glycosyltransferase</keyword>
<evidence type="ECO:0000256" key="1">
    <source>
        <dbReference type="ARBA" id="ARBA00004240"/>
    </source>
</evidence>
<evidence type="ECO:0000256" key="5">
    <source>
        <dbReference type="ARBA" id="ARBA00022692"/>
    </source>
</evidence>
<dbReference type="InterPro" id="IPR002213">
    <property type="entry name" value="UDP_glucos_trans"/>
</dbReference>
<proteinExistence type="inferred from homology"/>
<comment type="subcellular location">
    <subcellularLocation>
        <location evidence="10">Endomembrane system</location>
        <topology evidence="10">Single-pass type I membrane protein</topology>
    </subcellularLocation>
    <subcellularLocation>
        <location evidence="1">Endoplasmic reticulum</location>
    </subcellularLocation>
</comment>
<dbReference type="PANTHER" id="PTHR48043:SF114">
    <property type="entry name" value="IP04436P-RELATED"/>
    <property type="match status" value="1"/>
</dbReference>
<evidence type="ECO:0000256" key="11">
    <source>
        <dbReference type="SAM" id="Phobius"/>
    </source>
</evidence>
<evidence type="ECO:0000256" key="6">
    <source>
        <dbReference type="ARBA" id="ARBA00022824"/>
    </source>
</evidence>
<dbReference type="InterPro" id="IPR050271">
    <property type="entry name" value="UDP-glycosyltransferase"/>
</dbReference>
<dbReference type="AlphaFoldDB" id="A0A482WRY3"/>
<keyword evidence="9" id="KW-0325">Glycoprotein</keyword>
<dbReference type="Proteomes" id="UP000291343">
    <property type="component" value="Unassembled WGS sequence"/>
</dbReference>
<dbReference type="CDD" id="cd03784">
    <property type="entry name" value="GT1_Gtf-like"/>
    <property type="match status" value="1"/>
</dbReference>
<keyword evidence="4" id="KW-0808">Transferase</keyword>
<feature type="chain" id="PRO_5019838597" description="UDP-glucuronosyltransferase" evidence="12">
    <location>
        <begin position="26"/>
        <end position="524"/>
    </location>
</feature>
<keyword evidence="12" id="KW-0732">Signal</keyword>
<comment type="similarity">
    <text evidence="2">Belongs to the UDP-glycosyltransferase family.</text>
</comment>
<evidence type="ECO:0000256" key="10">
    <source>
        <dbReference type="ARBA" id="ARBA00046288"/>
    </source>
</evidence>
<evidence type="ECO:0000313" key="14">
    <source>
        <dbReference type="Proteomes" id="UP000291343"/>
    </source>
</evidence>
<feature type="transmembrane region" description="Helical" evidence="11">
    <location>
        <begin position="476"/>
        <end position="503"/>
    </location>
</feature>
<dbReference type="OrthoDB" id="5835829at2759"/>
<evidence type="ECO:0000313" key="13">
    <source>
        <dbReference type="EMBL" id="RZF36379.1"/>
    </source>
</evidence>
<evidence type="ECO:0000256" key="7">
    <source>
        <dbReference type="ARBA" id="ARBA00022989"/>
    </source>
</evidence>
<dbReference type="EMBL" id="QKKF02026461">
    <property type="protein sequence ID" value="RZF36379.1"/>
    <property type="molecule type" value="Genomic_DNA"/>
</dbReference>
<name>A0A482WRY3_LAOST</name>
<keyword evidence="8 11" id="KW-0472">Membrane</keyword>
<organism evidence="13 14">
    <name type="scientific">Laodelphax striatellus</name>
    <name type="common">Small brown planthopper</name>
    <name type="synonym">Delphax striatella</name>
    <dbReference type="NCBI Taxonomy" id="195883"/>
    <lineage>
        <taxon>Eukaryota</taxon>
        <taxon>Metazoa</taxon>
        <taxon>Ecdysozoa</taxon>
        <taxon>Arthropoda</taxon>
        <taxon>Hexapoda</taxon>
        <taxon>Insecta</taxon>
        <taxon>Pterygota</taxon>
        <taxon>Neoptera</taxon>
        <taxon>Paraneoptera</taxon>
        <taxon>Hemiptera</taxon>
        <taxon>Auchenorrhyncha</taxon>
        <taxon>Fulgoroidea</taxon>
        <taxon>Delphacidae</taxon>
        <taxon>Criomorphinae</taxon>
        <taxon>Laodelphax</taxon>
    </lineage>
</organism>
<evidence type="ECO:0008006" key="15">
    <source>
        <dbReference type="Google" id="ProtNLM"/>
    </source>
</evidence>
<dbReference type="SUPFAM" id="SSF53756">
    <property type="entry name" value="UDP-Glycosyltransferase/glycogen phosphorylase"/>
    <property type="match status" value="1"/>
</dbReference>
<keyword evidence="14" id="KW-1185">Reference proteome</keyword>
<dbReference type="GO" id="GO:0005783">
    <property type="term" value="C:endoplasmic reticulum"/>
    <property type="evidence" value="ECO:0007669"/>
    <property type="project" value="UniProtKB-SubCell"/>
</dbReference>
<evidence type="ECO:0000256" key="12">
    <source>
        <dbReference type="SAM" id="SignalP"/>
    </source>
</evidence>
<sequence length="524" mass="58823">MDSTVIRPISVILILFASVLDQTDCANILAVFPHIGKSHQDVFQPLVEELATRGHHVTTVSFFPRKKPLANFTDIVIDANDLPPMLYNSLPIDLFNGANPIKDFTIISSIGIQCCESVLGSSNVQKLLNSNEEFDLIITELFTVDCFLGFVHRFKAPFIAMSSSVLLPGNSDRFANSDNPAIVPNLFLTYSDKMSYRERFFNTVATFIMKSVRRYYYDVAAERIARKYFGTSMPPLEEIAKNTSLVLVNTHPSLNRPRPQVPAVIDVGGMHIKDAKKLPADLEDFMNSSTNGVIVFSMGSTLLTHTFPDDKRKMIMEVFSELPQNIVCKWESDSLPNKPNNVKIMKWLPQRDILAHPNVVAFVTHGGLLGLTEATFEAVPIIGIPMYGDQGTNVRAFEASGAGVFLSYSTINKQSFKQALLTVVNDKRYKENAQRLSKAYRERILPPLETAVYWTEYVLKFGGADHLRVASVHMPWYQYLLLDVLLGASVIMFLILYVVYIVARRITTIILPYLTIITVHKKGD</sequence>
<evidence type="ECO:0000256" key="8">
    <source>
        <dbReference type="ARBA" id="ARBA00023136"/>
    </source>
</evidence>
<evidence type="ECO:0000256" key="9">
    <source>
        <dbReference type="ARBA" id="ARBA00023180"/>
    </source>
</evidence>
<evidence type="ECO:0000256" key="2">
    <source>
        <dbReference type="ARBA" id="ARBA00009995"/>
    </source>
</evidence>
<dbReference type="FunFam" id="3.40.50.2000:FF:000050">
    <property type="entry name" value="UDP-glucuronosyltransferase"/>
    <property type="match status" value="1"/>
</dbReference>
<dbReference type="FunCoup" id="A0A482WRY3">
    <property type="interactions" value="185"/>
</dbReference>
<keyword evidence="7 11" id="KW-1133">Transmembrane helix</keyword>
<evidence type="ECO:0000256" key="3">
    <source>
        <dbReference type="ARBA" id="ARBA00022676"/>
    </source>
</evidence>
<keyword evidence="5 11" id="KW-0812">Transmembrane</keyword>
<dbReference type="InParanoid" id="A0A482WRY3"/>
<dbReference type="Pfam" id="PF00201">
    <property type="entry name" value="UDPGT"/>
    <property type="match status" value="1"/>
</dbReference>
<dbReference type="SMR" id="A0A482WRY3"/>
<dbReference type="PANTHER" id="PTHR48043">
    <property type="entry name" value="EG:EG0003.4 PROTEIN-RELATED"/>
    <property type="match status" value="1"/>
</dbReference>
<dbReference type="Gene3D" id="3.40.50.2000">
    <property type="entry name" value="Glycogen Phosphorylase B"/>
    <property type="match status" value="2"/>
</dbReference>
<accession>A0A482WRY3</accession>
<gene>
    <name evidence="13" type="ORF">LSTR_LSTR002975</name>
</gene>
<dbReference type="STRING" id="195883.A0A482WRY3"/>
<comment type="caution">
    <text evidence="13">The sequence shown here is derived from an EMBL/GenBank/DDBJ whole genome shotgun (WGS) entry which is preliminary data.</text>
</comment>
<dbReference type="GO" id="GO:0008194">
    <property type="term" value="F:UDP-glycosyltransferase activity"/>
    <property type="evidence" value="ECO:0007669"/>
    <property type="project" value="InterPro"/>
</dbReference>
<evidence type="ECO:0000256" key="4">
    <source>
        <dbReference type="ARBA" id="ARBA00022679"/>
    </source>
</evidence>